<evidence type="ECO:0000313" key="2">
    <source>
        <dbReference type="Proteomes" id="UP000190961"/>
    </source>
</evidence>
<keyword evidence="2" id="KW-1185">Reference proteome</keyword>
<dbReference type="EMBL" id="FUZU01000004">
    <property type="protein sequence ID" value="SKC87149.1"/>
    <property type="molecule type" value="Genomic_DNA"/>
</dbReference>
<dbReference type="Gene3D" id="2.40.30.100">
    <property type="entry name" value="AF2212/PG0164-like"/>
    <property type="match status" value="1"/>
</dbReference>
<dbReference type="InterPro" id="IPR015018">
    <property type="entry name" value="DUF1905"/>
</dbReference>
<dbReference type="Pfam" id="PF08922">
    <property type="entry name" value="DUF1905"/>
    <property type="match status" value="1"/>
</dbReference>
<evidence type="ECO:0000313" key="1">
    <source>
        <dbReference type="EMBL" id="SKC87149.1"/>
    </source>
</evidence>
<name>A0A1T5MGZ6_9BACT</name>
<dbReference type="Proteomes" id="UP000190961">
    <property type="component" value="Unassembled WGS sequence"/>
</dbReference>
<protein>
    <recommendedName>
        <fullName evidence="3">Bacteriocin-protection, YdeI or OmpD-Associated</fullName>
    </recommendedName>
</protein>
<organism evidence="1 2">
    <name type="scientific">Ohtaekwangia koreensis</name>
    <dbReference type="NCBI Taxonomy" id="688867"/>
    <lineage>
        <taxon>Bacteria</taxon>
        <taxon>Pseudomonadati</taxon>
        <taxon>Bacteroidota</taxon>
        <taxon>Cytophagia</taxon>
        <taxon>Cytophagales</taxon>
        <taxon>Fulvivirgaceae</taxon>
        <taxon>Ohtaekwangia</taxon>
    </lineage>
</organism>
<dbReference type="STRING" id="688867.SAMN05660236_5342"/>
<dbReference type="RefSeq" id="WP_079689821.1">
    <property type="nucleotide sequence ID" value="NZ_FUZU01000004.1"/>
</dbReference>
<dbReference type="Pfam" id="PF13376">
    <property type="entry name" value="OmdA"/>
    <property type="match status" value="1"/>
</dbReference>
<sequence>MEEKSFRFTAPLEVIRGTLKSTVIFVPEAILEKLPKGRIRTEGTMNGTPFALAIQYKKDRSRYLVVGSILRRAAKLKEGDRVQVIFRLTDPNKLVIPEELEAVLAQDAEAAEIWNTFTQGYQRSLVYYITSVKNIDSRIKRAFEIVEKSKMRALSGQKAKTKKEKE</sequence>
<accession>A0A1T5MGZ6</accession>
<dbReference type="OrthoDB" id="959664at2"/>
<evidence type="ECO:0008006" key="3">
    <source>
        <dbReference type="Google" id="ProtNLM"/>
    </source>
</evidence>
<reference evidence="1 2" key="1">
    <citation type="submission" date="2017-02" db="EMBL/GenBank/DDBJ databases">
        <authorList>
            <person name="Peterson S.W."/>
        </authorList>
    </citation>
    <scope>NUCLEOTIDE SEQUENCE [LARGE SCALE GENOMIC DNA]</scope>
    <source>
        <strain evidence="1 2">DSM 25262</strain>
    </source>
</reference>
<dbReference type="SUPFAM" id="SSF141694">
    <property type="entry name" value="AF2212/PG0164-like"/>
    <property type="match status" value="1"/>
</dbReference>
<dbReference type="InterPro" id="IPR037079">
    <property type="entry name" value="AF2212/PG0164-like_sf"/>
</dbReference>
<proteinExistence type="predicted"/>
<dbReference type="AlphaFoldDB" id="A0A1T5MGZ6"/>
<gene>
    <name evidence="1" type="ORF">SAMN05660236_5342</name>
</gene>